<evidence type="ECO:0000313" key="2">
    <source>
        <dbReference type="Proteomes" id="UP000706151"/>
    </source>
</evidence>
<proteinExistence type="predicted"/>
<comment type="caution">
    <text evidence="1">The sequence shown here is derived from an EMBL/GenBank/DDBJ whole genome shotgun (WGS) entry which is preliminary data.</text>
</comment>
<accession>A0A935TBJ6</accession>
<gene>
    <name evidence="1" type="ORF">IPK02_23200</name>
</gene>
<protein>
    <submittedName>
        <fullName evidence="1">Uncharacterized protein</fullName>
    </submittedName>
</protein>
<reference evidence="1 2" key="1">
    <citation type="submission" date="2020-10" db="EMBL/GenBank/DDBJ databases">
        <title>Connecting structure to function with the recovery of over 1000 high-quality activated sludge metagenome-assembled genomes encoding full-length rRNA genes using long-read sequencing.</title>
        <authorList>
            <person name="Singleton C.M."/>
            <person name="Petriglieri F."/>
            <person name="Kristensen J.M."/>
            <person name="Kirkegaard R.H."/>
            <person name="Michaelsen T.Y."/>
            <person name="Andersen M.H."/>
            <person name="Karst S.M."/>
            <person name="Dueholm M.S."/>
            <person name="Nielsen P.H."/>
            <person name="Albertsen M."/>
        </authorList>
    </citation>
    <scope>NUCLEOTIDE SEQUENCE [LARGE SCALE GENOMIC DNA]</scope>
    <source>
        <strain evidence="1">Fred_18-Q3-R57-64_BAT3C.720</strain>
    </source>
</reference>
<dbReference type="AlphaFoldDB" id="A0A935TBJ6"/>
<sequence length="51" mass="5609">MRPDMIKANWIAGLLALALFTYAQYYGWSLFERDAATQTARVAGGGGGYHK</sequence>
<organism evidence="1 2">
    <name type="scientific">Candidatus Accumulibacter affinis</name>
    <dbReference type="NCBI Taxonomy" id="2954384"/>
    <lineage>
        <taxon>Bacteria</taxon>
        <taxon>Pseudomonadati</taxon>
        <taxon>Pseudomonadota</taxon>
        <taxon>Betaproteobacteria</taxon>
        <taxon>Candidatus Accumulibacter</taxon>
    </lineage>
</organism>
<evidence type="ECO:0000313" key="1">
    <source>
        <dbReference type="EMBL" id="MBK7956603.1"/>
    </source>
</evidence>
<dbReference type="EMBL" id="JADJOT010000013">
    <property type="protein sequence ID" value="MBK7956603.1"/>
    <property type="molecule type" value="Genomic_DNA"/>
</dbReference>
<name>A0A935TBJ6_9PROT</name>
<dbReference type="Proteomes" id="UP000706151">
    <property type="component" value="Unassembled WGS sequence"/>
</dbReference>